<dbReference type="Proteomes" id="UP000502611">
    <property type="component" value="Chromosome"/>
</dbReference>
<dbReference type="AlphaFoldDB" id="A0A084E3J3"/>
<dbReference type="EMBL" id="CP060122">
    <property type="protein sequence ID" value="QNG45192.1"/>
    <property type="molecule type" value="Genomic_DNA"/>
</dbReference>
<evidence type="ECO:0000313" key="3">
    <source>
        <dbReference type="EMBL" id="QNG45175.1"/>
    </source>
</evidence>
<dbReference type="Proteomes" id="UP000515377">
    <property type="component" value="Chromosome"/>
</dbReference>
<proteinExistence type="predicted"/>
<dbReference type="EMBL" id="JGVR01000064">
    <property type="protein sequence ID" value="KEZ12535.1"/>
    <property type="molecule type" value="Genomic_DNA"/>
</dbReference>
<dbReference type="EMBL" id="CP060122">
    <property type="protein sequence ID" value="QNG45175.1"/>
    <property type="molecule type" value="Genomic_DNA"/>
</dbReference>
<evidence type="ECO:0000313" key="2">
    <source>
        <dbReference type="EMBL" id="QJR04061.1"/>
    </source>
</evidence>
<evidence type="ECO:0000313" key="1">
    <source>
        <dbReference type="EMBL" id="KEZ12535.1"/>
    </source>
</evidence>
<protein>
    <submittedName>
        <fullName evidence="1">Uncharacterized protein</fullName>
    </submittedName>
</protein>
<organism evidence="1 6">
    <name type="scientific">Sphingobium yanoikuyae</name>
    <name type="common">Sphingomonas yanoikuyae</name>
    <dbReference type="NCBI Taxonomy" id="13690"/>
    <lineage>
        <taxon>Bacteria</taxon>
        <taxon>Pseudomonadati</taxon>
        <taxon>Pseudomonadota</taxon>
        <taxon>Alphaproteobacteria</taxon>
        <taxon>Sphingomonadales</taxon>
        <taxon>Sphingomonadaceae</taxon>
        <taxon>Sphingobium</taxon>
    </lineage>
</organism>
<evidence type="ECO:0000313" key="5">
    <source>
        <dbReference type="EMBL" id="RSU54883.1"/>
    </source>
</evidence>
<gene>
    <name evidence="1" type="ORF">CP98_05102</name>
    <name evidence="5" type="ORF">DAH51_18900</name>
    <name evidence="3" type="ORF">H3V42_25675</name>
    <name evidence="4" type="ORF">H3V42_25795</name>
    <name evidence="2" type="ORF">HH800_18780</name>
</gene>
<dbReference type="EMBL" id="QRAL01000025">
    <property type="protein sequence ID" value="RSU54883.1"/>
    <property type="molecule type" value="Genomic_DNA"/>
</dbReference>
<evidence type="ECO:0000313" key="8">
    <source>
        <dbReference type="Proteomes" id="UP000502611"/>
    </source>
</evidence>
<reference evidence="2 8" key="3">
    <citation type="submission" date="2020-04" db="EMBL/GenBank/DDBJ databases">
        <title>The Whole Genome Analysis of High salt-tolerant Sphingobium yanoikuyae YC-XJ2 with Aryl organophosphorus flame retardants (aryl-OPFRs)-degrading capacity and characteristics of Related phosphotriesterase.</title>
        <authorList>
            <person name="Li X."/>
        </authorList>
    </citation>
    <scope>NUCLEOTIDE SEQUENCE [LARGE SCALE GENOMIC DNA]</scope>
    <source>
        <strain evidence="2 8">YC-XJ2</strain>
    </source>
</reference>
<dbReference type="PATRIC" id="fig|13690.10.peg.5275"/>
<reference evidence="1 6" key="1">
    <citation type="submission" date="2014-03" db="EMBL/GenBank/DDBJ databases">
        <title>Genome sequence of Sphingobium yanoikuyae B1.</title>
        <authorList>
            <person name="Gan H.M."/>
            <person name="Gan H.Y."/>
            <person name="Savka M.A."/>
        </authorList>
    </citation>
    <scope>NUCLEOTIDE SEQUENCE [LARGE SCALE GENOMIC DNA]</scope>
    <source>
        <strain evidence="1 6">B1</strain>
    </source>
</reference>
<evidence type="ECO:0000313" key="6">
    <source>
        <dbReference type="Proteomes" id="UP000028534"/>
    </source>
</evidence>
<name>A0A084E3J3_SPHYA</name>
<evidence type="ECO:0000313" key="9">
    <source>
        <dbReference type="Proteomes" id="UP000515377"/>
    </source>
</evidence>
<dbReference type="EMBL" id="CP053021">
    <property type="protein sequence ID" value="QJR04061.1"/>
    <property type="molecule type" value="Genomic_DNA"/>
</dbReference>
<evidence type="ECO:0000313" key="4">
    <source>
        <dbReference type="EMBL" id="QNG45192.1"/>
    </source>
</evidence>
<dbReference type="Proteomes" id="UP000287401">
    <property type="component" value="Unassembled WGS sequence"/>
</dbReference>
<dbReference type="Proteomes" id="UP000028534">
    <property type="component" value="Unassembled WGS sequence"/>
</dbReference>
<reference evidence="3 9" key="4">
    <citation type="submission" date="2020-07" db="EMBL/GenBank/DDBJ databases">
        <title>Whole genome sequence of Sphingobium yanoikuyae A3.</title>
        <authorList>
            <person name="Han S.-S."/>
        </authorList>
    </citation>
    <scope>NUCLEOTIDE SEQUENCE [LARGE SCALE GENOMIC DNA]</scope>
    <source>
        <strain evidence="3 9">A3</strain>
    </source>
</reference>
<evidence type="ECO:0000313" key="7">
    <source>
        <dbReference type="Proteomes" id="UP000287401"/>
    </source>
</evidence>
<accession>A0A084E3J3</accession>
<reference evidence="5 7" key="2">
    <citation type="submission" date="2018-07" db="EMBL/GenBank/DDBJ databases">
        <title>Genomic and Epidemiologic Investigation of an Indolent Hospital Outbreak.</title>
        <authorList>
            <person name="Johnson R.C."/>
            <person name="Deming C."/>
            <person name="Conlan S."/>
            <person name="Zellmer C.J."/>
            <person name="Michelin A.V."/>
            <person name="Lee-Lin S."/>
            <person name="Thomas P.J."/>
            <person name="Park M."/>
            <person name="Weingarten R.A."/>
            <person name="Less J."/>
            <person name="Dekker J.P."/>
            <person name="Frank K.M."/>
            <person name="Musser K.A."/>
            <person name="Mcquiston J.R."/>
            <person name="Henderson D.K."/>
            <person name="Lau A.F."/>
            <person name="Palmore T.N."/>
            <person name="Segre J.A."/>
        </authorList>
    </citation>
    <scope>NUCLEOTIDE SEQUENCE [LARGE SCALE GENOMIC DNA]</scope>
    <source>
        <strain evidence="5 7">SK-NIH.Env6_1116</strain>
    </source>
</reference>
<sequence>MSRAMNIMESADAVRLVCQKNGFRISVLEALDSGGVRIVLLDPRDADALRVLMKGKLIEGSVTRSRSHVARHHPPSAR</sequence>